<evidence type="ECO:0000313" key="1">
    <source>
        <dbReference type="EMBL" id="THC94226.1"/>
    </source>
</evidence>
<organism evidence="1 2">
    <name type="scientific">Aspergillus tanneri</name>
    <dbReference type="NCBI Taxonomy" id="1220188"/>
    <lineage>
        <taxon>Eukaryota</taxon>
        <taxon>Fungi</taxon>
        <taxon>Dikarya</taxon>
        <taxon>Ascomycota</taxon>
        <taxon>Pezizomycotina</taxon>
        <taxon>Eurotiomycetes</taxon>
        <taxon>Eurotiomycetidae</taxon>
        <taxon>Eurotiales</taxon>
        <taxon>Aspergillaceae</taxon>
        <taxon>Aspergillus</taxon>
        <taxon>Aspergillus subgen. Circumdati</taxon>
    </lineage>
</organism>
<reference evidence="1 2" key="1">
    <citation type="submission" date="2019-03" db="EMBL/GenBank/DDBJ databases">
        <title>The genome sequence of a newly discovered highly antifungal drug resistant Aspergillus species, Aspergillus tanneri NIH 1004.</title>
        <authorList>
            <person name="Mounaud S."/>
            <person name="Singh I."/>
            <person name="Joardar V."/>
            <person name="Pakala S."/>
            <person name="Pakala S."/>
            <person name="Venepally P."/>
            <person name="Hoover J."/>
            <person name="Nierman W."/>
            <person name="Chung J."/>
            <person name="Losada L."/>
        </authorList>
    </citation>
    <scope>NUCLEOTIDE SEQUENCE [LARGE SCALE GENOMIC DNA]</scope>
    <source>
        <strain evidence="1 2">NIH1004</strain>
    </source>
</reference>
<proteinExistence type="predicted"/>
<evidence type="ECO:0000313" key="2">
    <source>
        <dbReference type="Proteomes" id="UP000308092"/>
    </source>
</evidence>
<protein>
    <submittedName>
        <fullName evidence="1">Uncharacterized protein</fullName>
    </submittedName>
</protein>
<sequence length="59" mass="6557">MPMTEQYTLADGYSTLTAGGQGVRVCWFLFAEMGQTYFATSIPRFTQRTWLSILPGTGT</sequence>
<keyword evidence="2" id="KW-1185">Reference proteome</keyword>
<accession>A0A4S3JFS2</accession>
<dbReference type="Proteomes" id="UP000308092">
    <property type="component" value="Unassembled WGS sequence"/>
</dbReference>
<dbReference type="EMBL" id="SOSA01000219">
    <property type="protein sequence ID" value="THC94226.1"/>
    <property type="molecule type" value="Genomic_DNA"/>
</dbReference>
<gene>
    <name evidence="1" type="ORF">EYZ11_006277</name>
</gene>
<comment type="caution">
    <text evidence="1">The sequence shown here is derived from an EMBL/GenBank/DDBJ whole genome shotgun (WGS) entry which is preliminary data.</text>
</comment>
<name>A0A4S3JFS2_9EURO</name>
<dbReference type="VEuPathDB" id="FungiDB:EYZ11_006277"/>
<dbReference type="AlphaFoldDB" id="A0A4S3JFS2"/>